<reference evidence="2" key="1">
    <citation type="submission" date="2014-11" db="EMBL/GenBank/DDBJ databases">
        <authorList>
            <person name="Amaro Gonzalez C."/>
        </authorList>
    </citation>
    <scope>NUCLEOTIDE SEQUENCE</scope>
</reference>
<sequence>MQSTGLSSKNPATVDRKTWWSGVSNASGSDVVRPTFQ</sequence>
<reference evidence="2" key="2">
    <citation type="journal article" date="2015" name="Fish Shellfish Immunol.">
        <title>Early steps in the European eel (Anguilla anguilla)-Vibrio vulnificus interaction in the gills: Role of the RtxA13 toxin.</title>
        <authorList>
            <person name="Callol A."/>
            <person name="Pajuelo D."/>
            <person name="Ebbesson L."/>
            <person name="Teles M."/>
            <person name="MacKenzie S."/>
            <person name="Amaro C."/>
        </authorList>
    </citation>
    <scope>NUCLEOTIDE SEQUENCE</scope>
</reference>
<dbReference type="AlphaFoldDB" id="A0A0E9PH95"/>
<name>A0A0E9PH95_ANGAN</name>
<feature type="region of interest" description="Disordered" evidence="1">
    <location>
        <begin position="1"/>
        <end position="37"/>
    </location>
</feature>
<feature type="compositionally biased region" description="Polar residues" evidence="1">
    <location>
        <begin position="1"/>
        <end position="11"/>
    </location>
</feature>
<evidence type="ECO:0000313" key="2">
    <source>
        <dbReference type="EMBL" id="JAH03440.1"/>
    </source>
</evidence>
<accession>A0A0E9PH95</accession>
<evidence type="ECO:0000256" key="1">
    <source>
        <dbReference type="SAM" id="MobiDB-lite"/>
    </source>
</evidence>
<protein>
    <submittedName>
        <fullName evidence="2">Uncharacterized protein</fullName>
    </submittedName>
</protein>
<proteinExistence type="predicted"/>
<organism evidence="2">
    <name type="scientific">Anguilla anguilla</name>
    <name type="common">European freshwater eel</name>
    <name type="synonym">Muraena anguilla</name>
    <dbReference type="NCBI Taxonomy" id="7936"/>
    <lineage>
        <taxon>Eukaryota</taxon>
        <taxon>Metazoa</taxon>
        <taxon>Chordata</taxon>
        <taxon>Craniata</taxon>
        <taxon>Vertebrata</taxon>
        <taxon>Euteleostomi</taxon>
        <taxon>Actinopterygii</taxon>
        <taxon>Neopterygii</taxon>
        <taxon>Teleostei</taxon>
        <taxon>Anguilliformes</taxon>
        <taxon>Anguillidae</taxon>
        <taxon>Anguilla</taxon>
    </lineage>
</organism>
<dbReference type="EMBL" id="GBXM01105137">
    <property type="protein sequence ID" value="JAH03440.1"/>
    <property type="molecule type" value="Transcribed_RNA"/>
</dbReference>